<gene>
    <name evidence="2" type="ORF">B2G88_17230</name>
</gene>
<accession>A0A202E4H0</accession>
<feature type="region of interest" description="Disordered" evidence="1">
    <location>
        <begin position="25"/>
        <end position="121"/>
    </location>
</feature>
<feature type="compositionally biased region" description="Acidic residues" evidence="1">
    <location>
        <begin position="101"/>
        <end position="113"/>
    </location>
</feature>
<dbReference type="SUPFAM" id="SSF46785">
    <property type="entry name" value="Winged helix' DNA-binding domain"/>
    <property type="match status" value="1"/>
</dbReference>
<evidence type="ECO:0000313" key="3">
    <source>
        <dbReference type="Proteomes" id="UP000196084"/>
    </source>
</evidence>
<feature type="compositionally biased region" description="Acidic residues" evidence="1">
    <location>
        <begin position="44"/>
        <end position="62"/>
    </location>
</feature>
<dbReference type="InterPro" id="IPR036388">
    <property type="entry name" value="WH-like_DNA-bd_sf"/>
</dbReference>
<comment type="caution">
    <text evidence="2">The sequence shown here is derived from an EMBL/GenBank/DDBJ whole genome shotgun (WGS) entry which is preliminary data.</text>
</comment>
<proteinExistence type="predicted"/>
<keyword evidence="3" id="KW-1185">Reference proteome</keyword>
<reference evidence="2 3" key="1">
    <citation type="submission" date="2017-02" db="EMBL/GenBank/DDBJ databases">
        <title>Natronthermophilus aegyptiacus gen. nov.,sp. nov., an aerobic, extremely halophilic alkalithermophilic archaeon isolated from the athalassohaline Wadi An Natrun, Egypt.</title>
        <authorList>
            <person name="Zhao B."/>
        </authorList>
    </citation>
    <scope>NUCLEOTIDE SEQUENCE [LARGE SCALE GENOMIC DNA]</scope>
    <source>
        <strain evidence="2 3">CGMCC 1.3597</strain>
    </source>
</reference>
<organism evidence="2 3">
    <name type="scientific">Natronolimnobius baerhuensis</name>
    <dbReference type="NCBI Taxonomy" id="253108"/>
    <lineage>
        <taxon>Archaea</taxon>
        <taxon>Methanobacteriati</taxon>
        <taxon>Methanobacteriota</taxon>
        <taxon>Stenosarchaea group</taxon>
        <taxon>Halobacteria</taxon>
        <taxon>Halobacteriales</taxon>
        <taxon>Natrialbaceae</taxon>
        <taxon>Natronolimnobius</taxon>
    </lineage>
</organism>
<dbReference type="EMBL" id="MWPH01000004">
    <property type="protein sequence ID" value="OVE83152.1"/>
    <property type="molecule type" value="Genomic_DNA"/>
</dbReference>
<evidence type="ECO:0000256" key="1">
    <source>
        <dbReference type="SAM" id="MobiDB-lite"/>
    </source>
</evidence>
<dbReference type="InterPro" id="IPR036390">
    <property type="entry name" value="WH_DNA-bd_sf"/>
</dbReference>
<feature type="compositionally biased region" description="Acidic residues" evidence="1">
    <location>
        <begin position="79"/>
        <end position="91"/>
    </location>
</feature>
<feature type="compositionally biased region" description="Acidic residues" evidence="1">
    <location>
        <begin position="177"/>
        <end position="192"/>
    </location>
</feature>
<feature type="region of interest" description="Disordered" evidence="1">
    <location>
        <begin position="277"/>
        <end position="310"/>
    </location>
</feature>
<protein>
    <submittedName>
        <fullName evidence="2">Uncharacterized protein</fullName>
    </submittedName>
</protein>
<feature type="compositionally biased region" description="Low complexity" evidence="1">
    <location>
        <begin position="30"/>
        <end position="43"/>
    </location>
</feature>
<feature type="compositionally biased region" description="Basic and acidic residues" evidence="1">
    <location>
        <begin position="231"/>
        <end position="255"/>
    </location>
</feature>
<dbReference type="Proteomes" id="UP000196084">
    <property type="component" value="Unassembled WGS sequence"/>
</dbReference>
<dbReference type="AlphaFoldDB" id="A0A202E4H0"/>
<dbReference type="Pfam" id="PF13412">
    <property type="entry name" value="HTH_24"/>
    <property type="match status" value="1"/>
</dbReference>
<feature type="compositionally biased region" description="Basic and acidic residues" evidence="1">
    <location>
        <begin position="277"/>
        <end position="289"/>
    </location>
</feature>
<sequence length="345" mass="36328">MEAIADGVSGATVSIVEQVLEEYGDPGAQAAVSDDGAASAGDEPASDGDGSSDEDAAVDDSDSSIFREDSSSAPTVTEPTDEPETGDESAVDAEAGAVDPAESDGDGQDDSLEPADVTEKQRETLRAIARQPTATQATLADQLGVTSATISQRVNSIEGFDWSNRRAFVATVFDEVPLEEADETDQELEQADESGPNLEIGEETDQDHADAEAGDQSVTDETDADSGCDPRGPEHERDTTGDDDPMRSTDTHETLADDAVEPTLEALEALTEQVEALETRLEGLEERSLTPETESEPARETATGVLSDPELTHKVLHACFQAENISEEEELQLLKEATGAGTNAD</sequence>
<feature type="region of interest" description="Disordered" evidence="1">
    <location>
        <begin position="177"/>
        <end position="260"/>
    </location>
</feature>
<name>A0A202E4H0_9EURY</name>
<evidence type="ECO:0000313" key="2">
    <source>
        <dbReference type="EMBL" id="OVE83152.1"/>
    </source>
</evidence>
<dbReference type="Gene3D" id="1.10.10.10">
    <property type="entry name" value="Winged helix-like DNA-binding domain superfamily/Winged helix DNA-binding domain"/>
    <property type="match status" value="1"/>
</dbReference>